<dbReference type="PANTHER" id="PTHR46847">
    <property type="entry name" value="D-ALLOSE-BINDING PERIPLASMIC PROTEIN-RELATED"/>
    <property type="match status" value="1"/>
</dbReference>
<evidence type="ECO:0000256" key="2">
    <source>
        <dbReference type="ARBA" id="ARBA00007639"/>
    </source>
</evidence>
<dbReference type="InterPro" id="IPR025997">
    <property type="entry name" value="SBP_2_dom"/>
</dbReference>
<dbReference type="EMBL" id="FMAG01000001">
    <property type="protein sequence ID" value="SCB07048.1"/>
    <property type="molecule type" value="Genomic_DNA"/>
</dbReference>
<evidence type="ECO:0000313" key="7">
    <source>
        <dbReference type="Proteomes" id="UP000199101"/>
    </source>
</evidence>
<gene>
    <name evidence="6" type="ORF">GA0061103_1026</name>
</gene>
<dbReference type="PANTHER" id="PTHR46847:SF1">
    <property type="entry name" value="D-ALLOSE-BINDING PERIPLASMIC PROTEIN-RELATED"/>
    <property type="match status" value="1"/>
</dbReference>
<dbReference type="STRING" id="410764.GA0061103_1026"/>
<evidence type="ECO:0000259" key="5">
    <source>
        <dbReference type="Pfam" id="PF13407"/>
    </source>
</evidence>
<feature type="chain" id="PRO_5008682421" evidence="4">
    <location>
        <begin position="21"/>
        <end position="309"/>
    </location>
</feature>
<evidence type="ECO:0000256" key="1">
    <source>
        <dbReference type="ARBA" id="ARBA00004196"/>
    </source>
</evidence>
<feature type="signal peptide" evidence="4">
    <location>
        <begin position="1"/>
        <end position="20"/>
    </location>
</feature>
<evidence type="ECO:0000256" key="3">
    <source>
        <dbReference type="ARBA" id="ARBA00022729"/>
    </source>
</evidence>
<sequence>MLKFLSASALALVLSSQAYAADRIGVSMGYLTTNFQTLIANGMQDYAKTKGLDLQVVDAANDVNKQLDQVRNFAAGGVSAIIVDPVDSDGTPAINKIAEDAGIPLIYVNIQPTDLSTLGKKQAFVGSNETESGTLQTKEVCRMLGGKGNVVVMVGDLSSQAARQRTQDVHDVLKTGDCSGIKVVREQVGNWSRVDGADLVSNWLTSGLSFDAVIANNDEMALGAISAIKNSGGSTDKTIVAGIDATPDALQAMKSGDLKVTVFQDAKAQGRGAVDTAIKAIKGEPIDREVWIPFKLVTKDNMVQFESLN</sequence>
<dbReference type="Proteomes" id="UP000199101">
    <property type="component" value="Unassembled WGS sequence"/>
</dbReference>
<dbReference type="SUPFAM" id="SSF53822">
    <property type="entry name" value="Periplasmic binding protein-like I"/>
    <property type="match status" value="1"/>
</dbReference>
<dbReference type="CDD" id="cd06301">
    <property type="entry name" value="PBP1_rhizopine_binding-like"/>
    <property type="match status" value="1"/>
</dbReference>
<dbReference type="OrthoDB" id="250606at2"/>
<proteinExistence type="inferred from homology"/>
<organism evidence="6 7">
    <name type="scientific">Rhizobium multihospitium</name>
    <dbReference type="NCBI Taxonomy" id="410764"/>
    <lineage>
        <taxon>Bacteria</taxon>
        <taxon>Pseudomonadati</taxon>
        <taxon>Pseudomonadota</taxon>
        <taxon>Alphaproteobacteria</taxon>
        <taxon>Hyphomicrobiales</taxon>
        <taxon>Rhizobiaceae</taxon>
        <taxon>Rhizobium/Agrobacterium group</taxon>
        <taxon>Rhizobium</taxon>
    </lineage>
</organism>
<dbReference type="Pfam" id="PF13407">
    <property type="entry name" value="Peripla_BP_4"/>
    <property type="match status" value="1"/>
</dbReference>
<feature type="domain" description="Periplasmic binding protein" evidence="5">
    <location>
        <begin position="24"/>
        <end position="284"/>
    </location>
</feature>
<dbReference type="GO" id="GO:0030246">
    <property type="term" value="F:carbohydrate binding"/>
    <property type="evidence" value="ECO:0007669"/>
    <property type="project" value="UniProtKB-ARBA"/>
</dbReference>
<evidence type="ECO:0000313" key="6">
    <source>
        <dbReference type="EMBL" id="SCB07048.1"/>
    </source>
</evidence>
<dbReference type="Gene3D" id="3.40.50.2300">
    <property type="match status" value="2"/>
</dbReference>
<dbReference type="InterPro" id="IPR028082">
    <property type="entry name" value="Peripla_BP_I"/>
</dbReference>
<accession>A0A1C3TV81</accession>
<dbReference type="GO" id="GO:0030313">
    <property type="term" value="C:cell envelope"/>
    <property type="evidence" value="ECO:0007669"/>
    <property type="project" value="UniProtKB-SubCell"/>
</dbReference>
<reference evidence="7" key="1">
    <citation type="submission" date="2016-08" db="EMBL/GenBank/DDBJ databases">
        <authorList>
            <person name="Varghese N."/>
            <person name="Submissions Spin"/>
        </authorList>
    </citation>
    <scope>NUCLEOTIDE SEQUENCE [LARGE SCALE GENOMIC DNA]</scope>
    <source>
        <strain evidence="7">HAMBI 2975</strain>
    </source>
</reference>
<keyword evidence="7" id="KW-1185">Reference proteome</keyword>
<comment type="subcellular location">
    <subcellularLocation>
        <location evidence="1">Cell envelope</location>
    </subcellularLocation>
</comment>
<evidence type="ECO:0000256" key="4">
    <source>
        <dbReference type="SAM" id="SignalP"/>
    </source>
</evidence>
<name>A0A1C3TV81_9HYPH</name>
<comment type="similarity">
    <text evidence="2">Belongs to the bacterial solute-binding protein 2 family.</text>
</comment>
<keyword evidence="3 4" id="KW-0732">Signal</keyword>
<dbReference type="RefSeq" id="WP_092705917.1">
    <property type="nucleotide sequence ID" value="NZ_FMAG01000001.1"/>
</dbReference>
<protein>
    <submittedName>
        <fullName evidence="6">Inositol transport system substrate-binding protein</fullName>
    </submittedName>
</protein>
<dbReference type="AlphaFoldDB" id="A0A1C3TV81"/>